<evidence type="ECO:0000256" key="5">
    <source>
        <dbReference type="ARBA" id="ARBA00022723"/>
    </source>
</evidence>
<evidence type="ECO:0000256" key="6">
    <source>
        <dbReference type="ARBA" id="ARBA00022741"/>
    </source>
</evidence>
<evidence type="ECO:0000256" key="13">
    <source>
        <dbReference type="ARBA" id="ARBA00023268"/>
    </source>
</evidence>
<dbReference type="Proteomes" id="UP000063965">
    <property type="component" value="Chromosome"/>
</dbReference>
<dbReference type="InterPro" id="IPR004443">
    <property type="entry name" value="YjeF_N_dom"/>
</dbReference>
<protein>
    <recommendedName>
        <fullName evidence="19">Bifunctional NAD(P)H-hydrate repair enzyme</fullName>
    </recommendedName>
    <alternativeName>
        <fullName evidence="19">Nicotinamide nucleotide repair protein</fullName>
    </alternativeName>
    <domain>
        <recommendedName>
            <fullName evidence="19">ADP-dependent (S)-NAD(P)H-hydrate dehydratase</fullName>
            <ecNumber evidence="19">4.2.1.136</ecNumber>
        </recommendedName>
        <alternativeName>
            <fullName evidence="19">ADP-dependent NAD(P)HX dehydratase</fullName>
        </alternativeName>
    </domain>
    <domain>
        <recommendedName>
            <fullName evidence="19">NAD(P)H-hydrate epimerase</fullName>
            <ecNumber evidence="19">5.1.99.6</ecNumber>
        </recommendedName>
    </domain>
</protein>
<keyword evidence="22" id="KW-0808">Transferase</keyword>
<keyword evidence="22" id="KW-0418">Kinase</keyword>
<comment type="function">
    <text evidence="17">Catalyzes the dehydration of the S-form of NAD(P)HX at the expense of ADP, which is converted to AMP. Together with NAD(P)HX epimerase, which catalyzes the epimerization of the S- and R-forms, the enzyme allows the repair of both epimers of NAD(P)HX, a damaged form of NAD(P)H that is a result of enzymatic or heat-dependent hydration.</text>
</comment>
<evidence type="ECO:0000256" key="7">
    <source>
        <dbReference type="ARBA" id="ARBA00022840"/>
    </source>
</evidence>
<evidence type="ECO:0000256" key="9">
    <source>
        <dbReference type="ARBA" id="ARBA00022958"/>
    </source>
</evidence>
<dbReference type="PROSITE" id="PS51383">
    <property type="entry name" value="YJEF_C_3"/>
    <property type="match status" value="1"/>
</dbReference>
<evidence type="ECO:0000259" key="21">
    <source>
        <dbReference type="PROSITE" id="PS51385"/>
    </source>
</evidence>
<comment type="similarity">
    <text evidence="17">Belongs to the NnrD/CARKD family.</text>
</comment>
<evidence type="ECO:0000256" key="16">
    <source>
        <dbReference type="ARBA" id="ARBA00049209"/>
    </source>
</evidence>
<dbReference type="HAMAP" id="MF_01965">
    <property type="entry name" value="NADHX_dehydratase"/>
    <property type="match status" value="1"/>
</dbReference>
<evidence type="ECO:0000256" key="15">
    <source>
        <dbReference type="ARBA" id="ARBA00048238"/>
    </source>
</evidence>
<dbReference type="Pfam" id="PF01256">
    <property type="entry name" value="Carb_kinase"/>
    <property type="match status" value="1"/>
</dbReference>
<keyword evidence="9 18" id="KW-0630">Potassium</keyword>
<feature type="binding site" evidence="18">
    <location>
        <position position="154"/>
    </location>
    <ligand>
        <name>(6S)-NADPHX</name>
        <dbReference type="ChEBI" id="CHEBI:64076"/>
    </ligand>
</feature>
<feature type="binding site" evidence="18">
    <location>
        <begin position="125"/>
        <end position="131"/>
    </location>
    <ligand>
        <name>(6S)-NADPHX</name>
        <dbReference type="ChEBI" id="CHEBI:64076"/>
    </ligand>
</feature>
<dbReference type="Pfam" id="PF03853">
    <property type="entry name" value="YjeF_N"/>
    <property type="match status" value="1"/>
</dbReference>
<keyword evidence="12 17" id="KW-0456">Lyase</keyword>
<name>A0ABM5UUM7_9COXI</name>
<evidence type="ECO:0000256" key="4">
    <source>
        <dbReference type="ARBA" id="ARBA00009524"/>
    </source>
</evidence>
<comment type="catalytic activity">
    <reaction evidence="2 18 19">
        <text>(6R)-NADPHX = (6S)-NADPHX</text>
        <dbReference type="Rhea" id="RHEA:32227"/>
        <dbReference type="ChEBI" id="CHEBI:64076"/>
        <dbReference type="ChEBI" id="CHEBI:64077"/>
        <dbReference type="EC" id="5.1.99.6"/>
    </reaction>
</comment>
<dbReference type="PANTHER" id="PTHR12592:SF0">
    <property type="entry name" value="ATP-DEPENDENT (S)-NAD(P)H-HYDRATE DEHYDRATASE"/>
    <property type="match status" value="1"/>
</dbReference>
<comment type="function">
    <text evidence="18">Catalyzes the epimerization of the S- and R-forms of NAD(P)HX, a damaged form of NAD(P)H that is a result of enzymatic or heat-dependent hydration. This is a prerequisite for the S-specific NAD(P)H-hydrate dehydratase to allow the repair of both epimers of NAD(P)HX.</text>
</comment>
<keyword evidence="8 17" id="KW-0521">NADP</keyword>
<feature type="binding site" evidence="18">
    <location>
        <position position="136"/>
    </location>
    <ligand>
        <name>(6S)-NADPHX</name>
        <dbReference type="ChEBI" id="CHEBI:64076"/>
    </ligand>
</feature>
<dbReference type="CDD" id="cd01171">
    <property type="entry name" value="YXKO-related"/>
    <property type="match status" value="1"/>
</dbReference>
<feature type="binding site" evidence="18">
    <location>
        <position position="121"/>
    </location>
    <ligand>
        <name>K(+)</name>
        <dbReference type="ChEBI" id="CHEBI:29103"/>
    </ligand>
</feature>
<dbReference type="PROSITE" id="PS51385">
    <property type="entry name" value="YJEF_N"/>
    <property type="match status" value="1"/>
</dbReference>
<comment type="similarity">
    <text evidence="4 19">In the C-terminal section; belongs to the NnrD/CARKD family.</text>
</comment>
<dbReference type="NCBIfam" id="TIGR00196">
    <property type="entry name" value="yjeF_cterm"/>
    <property type="match status" value="1"/>
</dbReference>
<evidence type="ECO:0000256" key="8">
    <source>
        <dbReference type="ARBA" id="ARBA00022857"/>
    </source>
</evidence>
<comment type="similarity">
    <text evidence="18">Belongs to the NnrE/AIBP family.</text>
</comment>
<evidence type="ECO:0000256" key="14">
    <source>
        <dbReference type="ARBA" id="ARBA00025153"/>
    </source>
</evidence>
<dbReference type="GO" id="GO:0016301">
    <property type="term" value="F:kinase activity"/>
    <property type="evidence" value="ECO:0007669"/>
    <property type="project" value="UniProtKB-KW"/>
</dbReference>
<evidence type="ECO:0000313" key="22">
    <source>
        <dbReference type="EMBL" id="AKQ33647.1"/>
    </source>
</evidence>
<dbReference type="Gene3D" id="3.40.50.10260">
    <property type="entry name" value="YjeF N-terminal domain"/>
    <property type="match status" value="1"/>
</dbReference>
<keyword evidence="5 18" id="KW-0479">Metal-binding</keyword>
<comment type="catalytic activity">
    <reaction evidence="1 18 19">
        <text>(6R)-NADHX = (6S)-NADHX</text>
        <dbReference type="Rhea" id="RHEA:32215"/>
        <dbReference type="ChEBI" id="CHEBI:64074"/>
        <dbReference type="ChEBI" id="CHEBI:64075"/>
        <dbReference type="EC" id="5.1.99.6"/>
    </reaction>
</comment>
<feature type="binding site" evidence="17">
    <location>
        <position position="257"/>
    </location>
    <ligand>
        <name>(6S)-NADPHX</name>
        <dbReference type="ChEBI" id="CHEBI:64076"/>
    </ligand>
</feature>
<comment type="similarity">
    <text evidence="3 19">In the N-terminal section; belongs to the NnrE/AIBP family.</text>
</comment>
<feature type="binding site" evidence="17">
    <location>
        <position position="431"/>
    </location>
    <ligand>
        <name>(6S)-NADPHX</name>
        <dbReference type="ChEBI" id="CHEBI:64076"/>
    </ligand>
</feature>
<dbReference type="PIRSF" id="PIRSF017184">
    <property type="entry name" value="Nnr"/>
    <property type="match status" value="1"/>
</dbReference>
<feature type="binding site" evidence="18">
    <location>
        <position position="58"/>
    </location>
    <ligand>
        <name>K(+)</name>
        <dbReference type="ChEBI" id="CHEBI:29103"/>
    </ligand>
</feature>
<keyword evidence="7 17" id="KW-0067">ATP-binding</keyword>
<dbReference type="SUPFAM" id="SSF53613">
    <property type="entry name" value="Ribokinase-like"/>
    <property type="match status" value="1"/>
</dbReference>
<dbReference type="NCBIfam" id="TIGR00197">
    <property type="entry name" value="yjeF_nterm"/>
    <property type="match status" value="1"/>
</dbReference>
<dbReference type="InterPro" id="IPR036652">
    <property type="entry name" value="YjeF_N_dom_sf"/>
</dbReference>
<comment type="function">
    <text evidence="14 19">Bifunctional enzyme that catalyzes the epimerization of the S- and R-forms of NAD(P)HX and the dehydration of the S-form of NAD(P)HX at the expense of ADP, which is converted to AMP. This allows the repair of both epimers of NAD(P)HX, a damaged form of NAD(P)H that is a result of enzymatic or heat-dependent hydration.</text>
</comment>
<feature type="domain" description="YjeF N-terminal" evidence="21">
    <location>
        <begin position="10"/>
        <end position="211"/>
    </location>
</feature>
<gene>
    <name evidence="18" type="primary">nnrE</name>
    <name evidence="17" type="synonym">nnrD</name>
    <name evidence="22" type="ORF">CleRT_08890</name>
</gene>
<evidence type="ECO:0000259" key="20">
    <source>
        <dbReference type="PROSITE" id="PS51383"/>
    </source>
</evidence>
<reference evidence="22 23" key="1">
    <citation type="journal article" date="2015" name="Genome Biol. Evol.">
        <title>Distinctive Genome Reduction Rates Revealed by Genomic Analyses of Two Coxiella-Like Endosymbionts in Ticks.</title>
        <authorList>
            <person name="Gottlieb Y."/>
            <person name="Lalzar I."/>
            <person name="Klasson L."/>
        </authorList>
    </citation>
    <scope>NUCLEOTIDE SEQUENCE [LARGE SCALE GENOMIC DNA]</scope>
    <source>
        <strain evidence="22 23">CRt</strain>
    </source>
</reference>
<feature type="binding site" evidence="17">
    <location>
        <position position="364"/>
    </location>
    <ligand>
        <name>(6S)-NADPHX</name>
        <dbReference type="ChEBI" id="CHEBI:64076"/>
    </ligand>
</feature>
<dbReference type="PANTHER" id="PTHR12592">
    <property type="entry name" value="ATP-DEPENDENT (S)-NAD(P)H-HYDRATE DEHYDRATASE FAMILY MEMBER"/>
    <property type="match status" value="1"/>
</dbReference>
<evidence type="ECO:0000256" key="12">
    <source>
        <dbReference type="ARBA" id="ARBA00023239"/>
    </source>
</evidence>
<keyword evidence="6 17" id="KW-0547">Nucleotide-binding</keyword>
<feature type="binding site" evidence="18">
    <location>
        <begin position="57"/>
        <end position="61"/>
    </location>
    <ligand>
        <name>(6S)-NADPHX</name>
        <dbReference type="ChEBI" id="CHEBI:64076"/>
    </ligand>
</feature>
<evidence type="ECO:0000256" key="10">
    <source>
        <dbReference type="ARBA" id="ARBA00023027"/>
    </source>
</evidence>
<keyword evidence="11 18" id="KW-0413">Isomerase</keyword>
<evidence type="ECO:0000256" key="11">
    <source>
        <dbReference type="ARBA" id="ARBA00023235"/>
    </source>
</evidence>
<dbReference type="EMBL" id="CP011126">
    <property type="protein sequence ID" value="AKQ33647.1"/>
    <property type="molecule type" value="Genomic_DNA"/>
</dbReference>
<evidence type="ECO:0000256" key="17">
    <source>
        <dbReference type="HAMAP-Rule" id="MF_01965"/>
    </source>
</evidence>
<dbReference type="SUPFAM" id="SSF64153">
    <property type="entry name" value="YjeF N-terminal domain-like"/>
    <property type="match status" value="1"/>
</dbReference>
<evidence type="ECO:0000256" key="3">
    <source>
        <dbReference type="ARBA" id="ARBA00006001"/>
    </source>
</evidence>
<evidence type="ECO:0000256" key="2">
    <source>
        <dbReference type="ARBA" id="ARBA00000909"/>
    </source>
</evidence>
<dbReference type="Gene3D" id="3.40.1190.20">
    <property type="match status" value="1"/>
</dbReference>
<keyword evidence="13" id="KW-0511">Multifunctional enzyme</keyword>
<feature type="binding site" evidence="18">
    <location>
        <position position="157"/>
    </location>
    <ligand>
        <name>K(+)</name>
        <dbReference type="ChEBI" id="CHEBI:29103"/>
    </ligand>
</feature>
<evidence type="ECO:0000256" key="19">
    <source>
        <dbReference type="PIRNR" id="PIRNR017184"/>
    </source>
</evidence>
<dbReference type="RefSeq" id="WP_048875256.1">
    <property type="nucleotide sequence ID" value="NZ_CP011126.1"/>
</dbReference>
<dbReference type="HAMAP" id="MF_01966">
    <property type="entry name" value="NADHX_epimerase"/>
    <property type="match status" value="1"/>
</dbReference>
<dbReference type="InterPro" id="IPR030677">
    <property type="entry name" value="Nnr"/>
</dbReference>
<organism evidence="22 23">
    <name type="scientific">Candidatus Coxiella mudrowiae</name>
    <dbReference type="NCBI Taxonomy" id="2054173"/>
    <lineage>
        <taxon>Bacteria</taxon>
        <taxon>Pseudomonadati</taxon>
        <taxon>Pseudomonadota</taxon>
        <taxon>Gammaproteobacteria</taxon>
        <taxon>Legionellales</taxon>
        <taxon>Coxiellaceae</taxon>
        <taxon>Coxiella</taxon>
    </lineage>
</organism>
<evidence type="ECO:0000256" key="18">
    <source>
        <dbReference type="HAMAP-Rule" id="MF_01966"/>
    </source>
</evidence>
<accession>A0ABM5UUM7</accession>
<sequence length="489" mass="51967">MVALYQNHQIRELEQLAAESGIDAYELMVRAGEAAFKSLIKHWPTLKEITVCCGKGNNGGDGLVIARLAHQQGFKVTVYSLAQPTDYRGPAAQAAQACEKQGISIQPFPSPLCFEGGVIIDALLGSGLKGEIQSPYTEIITAINEAEEPVLAVDVPSGVNADTGEVQATAVKADLTINFIGLKQGLYTVRAPAYCGKLVLASLGLSNSLFTQVKTHTQLLDWSYVQSLLPLQRERDAHKGNYGHVLVIGGDYGMGGAVRMAAEAAARVGAGLVTVATRPEHVPIVSGSRPELMCYQVAEADDLESLLESATVVVIGPGLGKSDWAKALLNKVLLTRTPKVLDADSLNLLAESPIYREDWILTPHPGEASRLLNVSCHEIQSNRFKAIRQLAQRYRGVVVLKGAGTLIKGREEEISVCSAGNPGMATGGMGDILSGVIGGLLAQRLSFMMAAQAGVFIHSLAADRAAKEGGERGLLATDLFPHLRTLVNS</sequence>
<feature type="binding site" evidence="17">
    <location>
        <begin position="401"/>
        <end position="405"/>
    </location>
    <ligand>
        <name>AMP</name>
        <dbReference type="ChEBI" id="CHEBI:456215"/>
    </ligand>
</feature>
<evidence type="ECO:0000313" key="23">
    <source>
        <dbReference type="Proteomes" id="UP000063965"/>
    </source>
</evidence>
<comment type="cofactor">
    <cofactor evidence="17">
        <name>Mg(2+)</name>
        <dbReference type="ChEBI" id="CHEBI:18420"/>
    </cofactor>
</comment>
<dbReference type="InterPro" id="IPR000631">
    <property type="entry name" value="CARKD"/>
</dbReference>
<comment type="subunit">
    <text evidence="17">Homotetramer.</text>
</comment>
<dbReference type="EC" id="5.1.99.6" evidence="19"/>
<comment type="cofactor">
    <cofactor evidence="18 19">
        <name>K(+)</name>
        <dbReference type="ChEBI" id="CHEBI:29103"/>
    </cofactor>
    <text evidence="18 19">Binds 1 potassium ion per subunit.</text>
</comment>
<feature type="binding site" evidence="17">
    <location>
        <position position="318"/>
    </location>
    <ligand>
        <name>(6S)-NADPHX</name>
        <dbReference type="ChEBI" id="CHEBI:64076"/>
    </ligand>
</feature>
<comment type="catalytic activity">
    <reaction evidence="15 17 19">
        <text>(6S)-NADHX + ADP = AMP + phosphate + NADH + H(+)</text>
        <dbReference type="Rhea" id="RHEA:32223"/>
        <dbReference type="ChEBI" id="CHEBI:15378"/>
        <dbReference type="ChEBI" id="CHEBI:43474"/>
        <dbReference type="ChEBI" id="CHEBI:57945"/>
        <dbReference type="ChEBI" id="CHEBI:64074"/>
        <dbReference type="ChEBI" id="CHEBI:456215"/>
        <dbReference type="ChEBI" id="CHEBI:456216"/>
        <dbReference type="EC" id="4.2.1.136"/>
    </reaction>
</comment>
<feature type="domain" description="YjeF C-terminal" evidence="20">
    <location>
        <begin position="222"/>
        <end position="489"/>
    </location>
</feature>
<dbReference type="EC" id="4.2.1.136" evidence="19"/>
<feature type="binding site" evidence="17">
    <location>
        <position position="430"/>
    </location>
    <ligand>
        <name>AMP</name>
        <dbReference type="ChEBI" id="CHEBI:456215"/>
    </ligand>
</feature>
<proteinExistence type="inferred from homology"/>
<keyword evidence="23" id="KW-1185">Reference proteome</keyword>
<keyword evidence="10 17" id="KW-0520">NAD</keyword>
<dbReference type="InterPro" id="IPR029056">
    <property type="entry name" value="Ribokinase-like"/>
</dbReference>
<comment type="catalytic activity">
    <reaction evidence="16 17 19">
        <text>(6S)-NADPHX + ADP = AMP + phosphate + NADPH + H(+)</text>
        <dbReference type="Rhea" id="RHEA:32235"/>
        <dbReference type="ChEBI" id="CHEBI:15378"/>
        <dbReference type="ChEBI" id="CHEBI:43474"/>
        <dbReference type="ChEBI" id="CHEBI:57783"/>
        <dbReference type="ChEBI" id="CHEBI:64076"/>
        <dbReference type="ChEBI" id="CHEBI:456215"/>
        <dbReference type="ChEBI" id="CHEBI:456216"/>
        <dbReference type="EC" id="4.2.1.136"/>
    </reaction>
</comment>
<evidence type="ECO:0000256" key="1">
    <source>
        <dbReference type="ARBA" id="ARBA00000013"/>
    </source>
</evidence>